<feature type="coiled-coil region" evidence="4">
    <location>
        <begin position="529"/>
        <end position="616"/>
    </location>
</feature>
<protein>
    <recommendedName>
        <fullName evidence="3">Nuclease SbcCD subunit C</fullName>
    </recommendedName>
</protein>
<keyword evidence="4" id="KW-0175">Coiled coil</keyword>
<dbReference type="SUPFAM" id="SSF52540">
    <property type="entry name" value="P-loop containing nucleoside triphosphate hydrolases"/>
    <property type="match status" value="1"/>
</dbReference>
<dbReference type="PANTHER" id="PTHR32114">
    <property type="entry name" value="ABC TRANSPORTER ABCH.3"/>
    <property type="match status" value="1"/>
</dbReference>
<dbReference type="EMBL" id="OBQF01000001">
    <property type="protein sequence ID" value="SOC38175.1"/>
    <property type="molecule type" value="Genomic_DNA"/>
</dbReference>
<dbReference type="Gene3D" id="1.10.287.1490">
    <property type="match status" value="1"/>
</dbReference>
<evidence type="ECO:0000256" key="1">
    <source>
        <dbReference type="ARBA" id="ARBA00006930"/>
    </source>
</evidence>
<feature type="coiled-coil region" evidence="4">
    <location>
        <begin position="379"/>
        <end position="457"/>
    </location>
</feature>
<dbReference type="InterPro" id="IPR038729">
    <property type="entry name" value="Rad50/SbcC_AAA"/>
</dbReference>
<evidence type="ECO:0000259" key="5">
    <source>
        <dbReference type="Pfam" id="PF13476"/>
    </source>
</evidence>
<organism evidence="6 7">
    <name type="scientific">Salinicoccus kekensis</name>
    <dbReference type="NCBI Taxonomy" id="714307"/>
    <lineage>
        <taxon>Bacteria</taxon>
        <taxon>Bacillati</taxon>
        <taxon>Bacillota</taxon>
        <taxon>Bacilli</taxon>
        <taxon>Bacillales</taxon>
        <taxon>Staphylococcaceae</taxon>
        <taxon>Salinicoccus</taxon>
    </lineage>
</organism>
<gene>
    <name evidence="6" type="ORF">SAMN05878391_0324</name>
</gene>
<dbReference type="GO" id="GO:0004527">
    <property type="term" value="F:exonuclease activity"/>
    <property type="evidence" value="ECO:0007669"/>
    <property type="project" value="UniProtKB-KW"/>
</dbReference>
<accession>A0A285U8C3</accession>
<dbReference type="OrthoDB" id="9795626at2"/>
<dbReference type="AlphaFoldDB" id="A0A285U8C3"/>
<feature type="coiled-coil region" evidence="4">
    <location>
        <begin position="242"/>
        <end position="350"/>
    </location>
</feature>
<keyword evidence="7" id="KW-1185">Reference proteome</keyword>
<dbReference type="GO" id="GO:0016887">
    <property type="term" value="F:ATP hydrolysis activity"/>
    <property type="evidence" value="ECO:0007669"/>
    <property type="project" value="InterPro"/>
</dbReference>
<dbReference type="Proteomes" id="UP000219412">
    <property type="component" value="Unassembled WGS sequence"/>
</dbReference>
<keyword evidence="6" id="KW-0540">Nuclease</keyword>
<sequence>MKPIKLEMEYFGPFKREAIDFGSVEGQMFLISGKTGSGKTMIFDAITFALYGQTSTSDRDEDSVRSQFATDDDLSKVSLEFKIGEKSYRVERELSFSKAGRKSKVPSKAALYAEDGGVIESSVTGVTSKVIEIIQLTAEQFRQILILPQGEFKRLLVSTSEEKQKILRTLFRTERFVHFELKLRELEKSVQTEMHQLEAKISEQLSTLPENEDHPSFHQRLSSLEKRIKDTRLESARMAEGIEKARTERDALQETLNKKTAHNEKVEKLQQLTEQRANLESRARDIRMLEEEINDHKKVGTISFELRREQELEHQIAESEKRLENLNRDYDRIQNDHSVLQEELAALQSREEAILEGERFITRNERFLNERFEMLPAELSRLKDELDALGKSRVLLNEEYQAFKTELERLTVSNDVIEQLTSRKHALELKQQEMKSLIAQEEKYTGYDKEIEALEEKLRVNGEKHAGCISDLDEMKASVQTKFRAEDREHIEHLASHLEVGGMCPVCQKTVEEMPGAPYYMSGVEEQRISSLNSRIESLKAEEATLQQEQQLYKALLKDAERRSLQELAEELASLEDEAGRVAKELGHARAERERKEALQREMTEKSNSLHEVNMKMEKNDHRRTQFEQHLNEFKEETGFSEYSDFKHHMAKIKREVEAYRQHRKSLEERRDALNHEFTRISQSIRGFNEAVMSDKEKVREMTAVVDGFLNEEPFIDRAELHEILGRRDMDIKEQEVQAFHREKSSTDMQIEAVKKELDHEEMYDLNEDRSLIEHAGAEVERLQRGLAVLHNDIKQFQRVFDTVSAYIGDYEKKKARHHAVHELVQKVAGNNHSKISLERYVLTYFLEKILNIANKRLLEMTHHRYALIRSTSQSRRKTGLDIEVFDYYNNSSRHISSLSGGEAFQASLSLALALSEAVQQEAGGINLDTMFIDEGFGTLDKETLEIAISTLVDLQSGGKTIGIISHVTELKERLHHILEVKSEDEISTATFNL</sequence>
<feature type="coiled-coil region" evidence="4">
    <location>
        <begin position="650"/>
        <end position="677"/>
    </location>
</feature>
<evidence type="ECO:0000313" key="6">
    <source>
        <dbReference type="EMBL" id="SOC38175.1"/>
    </source>
</evidence>
<evidence type="ECO:0000313" key="7">
    <source>
        <dbReference type="Proteomes" id="UP000219412"/>
    </source>
</evidence>
<comment type="subunit">
    <text evidence="2">Heterodimer of SbcC and SbcD.</text>
</comment>
<evidence type="ECO:0000256" key="2">
    <source>
        <dbReference type="ARBA" id="ARBA00011322"/>
    </source>
</evidence>
<evidence type="ECO:0000256" key="3">
    <source>
        <dbReference type="ARBA" id="ARBA00013368"/>
    </source>
</evidence>
<reference evidence="7" key="1">
    <citation type="submission" date="2017-08" db="EMBL/GenBank/DDBJ databases">
        <authorList>
            <person name="Varghese N."/>
            <person name="Submissions S."/>
        </authorList>
    </citation>
    <scope>NUCLEOTIDE SEQUENCE [LARGE SCALE GENOMIC DNA]</scope>
    <source>
        <strain evidence="7">DSM 23173</strain>
    </source>
</reference>
<dbReference type="Pfam" id="PF13558">
    <property type="entry name" value="SbcC_Walker_B"/>
    <property type="match status" value="1"/>
</dbReference>
<evidence type="ECO:0000256" key="4">
    <source>
        <dbReference type="SAM" id="Coils"/>
    </source>
</evidence>
<keyword evidence="6" id="KW-0269">Exonuclease</keyword>
<dbReference type="RefSeq" id="WP_097038465.1">
    <property type="nucleotide sequence ID" value="NZ_OBQF01000001.1"/>
</dbReference>
<dbReference type="GO" id="GO:0006302">
    <property type="term" value="P:double-strand break repair"/>
    <property type="evidence" value="ECO:0007669"/>
    <property type="project" value="InterPro"/>
</dbReference>
<dbReference type="Gene3D" id="3.40.50.300">
    <property type="entry name" value="P-loop containing nucleotide triphosphate hydrolases"/>
    <property type="match status" value="2"/>
</dbReference>
<dbReference type="PANTHER" id="PTHR32114:SF2">
    <property type="entry name" value="ABC TRANSPORTER ABCH.3"/>
    <property type="match status" value="1"/>
</dbReference>
<keyword evidence="6" id="KW-0378">Hydrolase</keyword>
<comment type="similarity">
    <text evidence="1">Belongs to the SMC family. SbcC subfamily.</text>
</comment>
<dbReference type="InterPro" id="IPR027417">
    <property type="entry name" value="P-loop_NTPase"/>
</dbReference>
<dbReference type="Pfam" id="PF13476">
    <property type="entry name" value="AAA_23"/>
    <property type="match status" value="1"/>
</dbReference>
<name>A0A285U8C3_9STAP</name>
<proteinExistence type="inferred from homology"/>
<feature type="domain" description="Rad50/SbcC-type AAA" evidence="5">
    <location>
        <begin position="5"/>
        <end position="293"/>
    </location>
</feature>